<organism evidence="6 7">
    <name type="scientific">Rhodoblastus sphagnicola</name>
    <dbReference type="NCBI Taxonomy" id="333368"/>
    <lineage>
        <taxon>Bacteria</taxon>
        <taxon>Pseudomonadati</taxon>
        <taxon>Pseudomonadota</taxon>
        <taxon>Alphaproteobacteria</taxon>
        <taxon>Hyphomicrobiales</taxon>
        <taxon>Rhodoblastaceae</taxon>
        <taxon>Rhodoblastus</taxon>
    </lineage>
</organism>
<comment type="similarity">
    <text evidence="4">Belongs to the cyclic nucleotide phosphodiesterase class-III family.</text>
</comment>
<dbReference type="OrthoDB" id="9794568at2"/>
<dbReference type="Pfam" id="PF00149">
    <property type="entry name" value="Metallophos"/>
    <property type="match status" value="1"/>
</dbReference>
<feature type="domain" description="Calcineurin-like phosphoesterase" evidence="5">
    <location>
        <begin position="4"/>
        <end position="221"/>
    </location>
</feature>
<keyword evidence="7" id="KW-1185">Reference proteome</keyword>
<dbReference type="AlphaFoldDB" id="A0A2S6MVP7"/>
<evidence type="ECO:0000256" key="1">
    <source>
        <dbReference type="ARBA" id="ARBA00022723"/>
    </source>
</evidence>
<accession>A0A2S6MVP7</accession>
<keyword evidence="2" id="KW-0378">Hydrolase</keyword>
<protein>
    <recommendedName>
        <fullName evidence="5">Calcineurin-like phosphoesterase domain-containing protein</fullName>
    </recommendedName>
</protein>
<dbReference type="EMBL" id="NHSJ01000134">
    <property type="protein sequence ID" value="PPQ26437.1"/>
    <property type="molecule type" value="Genomic_DNA"/>
</dbReference>
<dbReference type="GO" id="GO:0046872">
    <property type="term" value="F:metal ion binding"/>
    <property type="evidence" value="ECO:0007669"/>
    <property type="project" value="UniProtKB-KW"/>
</dbReference>
<name>A0A2S6MVP7_9HYPH</name>
<comment type="caution">
    <text evidence="6">The sequence shown here is derived from an EMBL/GenBank/DDBJ whole genome shotgun (WGS) entry which is preliminary data.</text>
</comment>
<proteinExistence type="inferred from homology"/>
<keyword evidence="3" id="KW-0408">Iron</keyword>
<dbReference type="PANTHER" id="PTHR42988">
    <property type="entry name" value="PHOSPHOHYDROLASE"/>
    <property type="match status" value="1"/>
</dbReference>
<dbReference type="GO" id="GO:0016787">
    <property type="term" value="F:hydrolase activity"/>
    <property type="evidence" value="ECO:0007669"/>
    <property type="project" value="UniProtKB-KW"/>
</dbReference>
<sequence>MALFRLAHLSDPHIGPLPRPKWRELLGKRATGYINWQRGRHRAHDMAALAALVSDLRAQKPDHVALTGDICNIGLPAEFPFAAQWMRTLGDPAEVSLAPGNHDAYLRTSVRHMVREWRPWMCGDGAEESFPYLRRREGVAIISLCSGVPTLPFIAAGKLGALQLQRLEDMLDATREDMRVVLLHHPPVDGGGAIRNLQDNRDFAMVLARQGAELVLHGHAHSISRKTMAGPDGPIPVLGIGSASSIGRNPRRRAAYYLIDIDAATRRLHISARQLGFDGQFHLIANLQPG</sequence>
<evidence type="ECO:0000256" key="4">
    <source>
        <dbReference type="ARBA" id="ARBA00025742"/>
    </source>
</evidence>
<gene>
    <name evidence="6" type="ORF">CCR94_22685</name>
</gene>
<dbReference type="Gene3D" id="3.60.21.10">
    <property type="match status" value="1"/>
</dbReference>
<keyword evidence="1" id="KW-0479">Metal-binding</keyword>
<dbReference type="InterPro" id="IPR050884">
    <property type="entry name" value="CNP_phosphodiesterase-III"/>
</dbReference>
<dbReference type="SUPFAM" id="SSF56300">
    <property type="entry name" value="Metallo-dependent phosphatases"/>
    <property type="match status" value="1"/>
</dbReference>
<evidence type="ECO:0000313" key="7">
    <source>
        <dbReference type="Proteomes" id="UP000239089"/>
    </source>
</evidence>
<dbReference type="RefSeq" id="WP_104510556.1">
    <property type="nucleotide sequence ID" value="NZ_JACIGC010000006.1"/>
</dbReference>
<evidence type="ECO:0000256" key="2">
    <source>
        <dbReference type="ARBA" id="ARBA00022801"/>
    </source>
</evidence>
<evidence type="ECO:0000313" key="6">
    <source>
        <dbReference type="EMBL" id="PPQ26437.1"/>
    </source>
</evidence>
<dbReference type="InterPro" id="IPR029052">
    <property type="entry name" value="Metallo-depent_PP-like"/>
</dbReference>
<dbReference type="PANTHER" id="PTHR42988:SF2">
    <property type="entry name" value="CYCLIC NUCLEOTIDE PHOSPHODIESTERASE CBUA0032-RELATED"/>
    <property type="match status" value="1"/>
</dbReference>
<evidence type="ECO:0000256" key="3">
    <source>
        <dbReference type="ARBA" id="ARBA00023004"/>
    </source>
</evidence>
<reference evidence="6 7" key="1">
    <citation type="journal article" date="2018" name="Arch. Microbiol.">
        <title>New insights into the metabolic potential of the phototrophic purple bacterium Rhodopila globiformis DSM 161(T) from its draft genome sequence and evidence for a vanadium-dependent nitrogenase.</title>
        <authorList>
            <person name="Imhoff J.F."/>
            <person name="Rahn T."/>
            <person name="Kunzel S."/>
            <person name="Neulinger S.C."/>
        </authorList>
    </citation>
    <scope>NUCLEOTIDE SEQUENCE [LARGE SCALE GENOMIC DNA]</scope>
    <source>
        <strain evidence="6 7">DSM 16996</strain>
    </source>
</reference>
<dbReference type="InterPro" id="IPR004843">
    <property type="entry name" value="Calcineurin-like_PHP"/>
</dbReference>
<dbReference type="Proteomes" id="UP000239089">
    <property type="component" value="Unassembled WGS sequence"/>
</dbReference>
<evidence type="ECO:0000259" key="5">
    <source>
        <dbReference type="Pfam" id="PF00149"/>
    </source>
</evidence>